<dbReference type="Proteomes" id="UP001155604">
    <property type="component" value="Unassembled WGS sequence"/>
</dbReference>
<name>A0A9X2WVQ2_9GAMM</name>
<accession>A0A9X2WVQ2</accession>
<keyword evidence="1" id="KW-1133">Transmembrane helix</keyword>
<feature type="transmembrane region" description="Helical" evidence="1">
    <location>
        <begin position="17"/>
        <end position="43"/>
    </location>
</feature>
<protein>
    <recommendedName>
        <fullName evidence="4">Sugar transporter</fullName>
    </recommendedName>
</protein>
<dbReference type="RefSeq" id="WP_063884117.1">
    <property type="nucleotide sequence ID" value="NZ_JAMTCC010000021.1"/>
</dbReference>
<evidence type="ECO:0000256" key="1">
    <source>
        <dbReference type="SAM" id="Phobius"/>
    </source>
</evidence>
<keyword evidence="3" id="KW-1185">Reference proteome</keyword>
<reference evidence="2" key="1">
    <citation type="journal article" date="2023" name="Int. J. Syst. Evol. Microbiol.">
        <title>&lt;i&gt;Shewanella septentrionalis&lt;/i&gt; sp. nov. and &lt;i&gt;Shewanella holmiensis&lt;/i&gt; sp. nov., isolated from Baltic Sea water and sediments.</title>
        <authorList>
            <person name="Martin-Rodriguez A.J."/>
            <person name="Thorell K."/>
            <person name="Joffre E."/>
            <person name="Jensie-Markopoulos S."/>
            <person name="Moore E.R.B."/>
            <person name="Sjoling A."/>
        </authorList>
    </citation>
    <scope>NUCLEOTIDE SEQUENCE</scope>
    <source>
        <strain evidence="2">SP1W3</strain>
    </source>
</reference>
<evidence type="ECO:0000313" key="2">
    <source>
        <dbReference type="EMBL" id="MCT7946318.1"/>
    </source>
</evidence>
<dbReference type="EMBL" id="JAMTCC010000021">
    <property type="protein sequence ID" value="MCT7946318.1"/>
    <property type="molecule type" value="Genomic_DNA"/>
</dbReference>
<feature type="transmembrane region" description="Helical" evidence="1">
    <location>
        <begin position="63"/>
        <end position="85"/>
    </location>
</feature>
<evidence type="ECO:0008006" key="4">
    <source>
        <dbReference type="Google" id="ProtNLM"/>
    </source>
</evidence>
<gene>
    <name evidence="2" type="ORF">NE536_13225</name>
</gene>
<organism evidence="2 3">
    <name type="scientific">Shewanella septentrionalis</name>
    <dbReference type="NCBI Taxonomy" id="2952223"/>
    <lineage>
        <taxon>Bacteria</taxon>
        <taxon>Pseudomonadati</taxon>
        <taxon>Pseudomonadota</taxon>
        <taxon>Gammaproteobacteria</taxon>
        <taxon>Alteromonadales</taxon>
        <taxon>Shewanellaceae</taxon>
        <taxon>Shewanella</taxon>
    </lineage>
</organism>
<keyword evidence="1" id="KW-0812">Transmembrane</keyword>
<sequence length="151" mass="16680">MDTVSNPLKTIKAKAPLWFYFVATLSLLWNIMGLMAFVIQMTMTPDALAQMSPDQIKLYETTPALVDAVFGFAVVSGVLGCLLLLLRKSLAYKVLVASLIAVLLQMSYVFCIQQAAVVLGADALIMPSVVVFWGLFLVWFSRLSVTKQWLV</sequence>
<evidence type="ECO:0000313" key="3">
    <source>
        <dbReference type="Proteomes" id="UP001155604"/>
    </source>
</evidence>
<keyword evidence="1" id="KW-0472">Membrane</keyword>
<feature type="transmembrane region" description="Helical" evidence="1">
    <location>
        <begin position="116"/>
        <end position="140"/>
    </location>
</feature>
<feature type="transmembrane region" description="Helical" evidence="1">
    <location>
        <begin position="90"/>
        <end position="110"/>
    </location>
</feature>
<comment type="caution">
    <text evidence="2">The sequence shown here is derived from an EMBL/GenBank/DDBJ whole genome shotgun (WGS) entry which is preliminary data.</text>
</comment>
<dbReference type="AlphaFoldDB" id="A0A9X2WVQ2"/>
<proteinExistence type="predicted"/>